<dbReference type="RefSeq" id="WP_155366499.1">
    <property type="nucleotide sequence ID" value="NZ_CP043930.1"/>
</dbReference>
<dbReference type="Proteomes" id="UP000427281">
    <property type="component" value="Chromosome"/>
</dbReference>
<dbReference type="KEGG" id="gim:F1728_26030"/>
<name>A0A6I6AL55_9PLAN</name>
<gene>
    <name evidence="2" type="ORF">F1728_26030</name>
</gene>
<feature type="transmembrane region" description="Helical" evidence="1">
    <location>
        <begin position="73"/>
        <end position="96"/>
    </location>
</feature>
<organism evidence="2 3">
    <name type="scientific">Gimesia benthica</name>
    <dbReference type="NCBI Taxonomy" id="2608982"/>
    <lineage>
        <taxon>Bacteria</taxon>
        <taxon>Pseudomonadati</taxon>
        <taxon>Planctomycetota</taxon>
        <taxon>Planctomycetia</taxon>
        <taxon>Planctomycetales</taxon>
        <taxon>Planctomycetaceae</taxon>
        <taxon>Gimesia</taxon>
    </lineage>
</organism>
<accession>A0A6I6AL55</accession>
<dbReference type="AlphaFoldDB" id="A0A6I6AL55"/>
<sequence length="224" mass="24828">MSDPTSEVQSESPGSRTGFLSWLIIGLVLMTALSLLAVHLPERLKLILVYAVVYGLVAGAMLSTLAVKTGLTVTRGILLTIVILTIAGQGLVLYLSHQRYQAATLRQFKLDQTTLVIDRMFATGEPPEDPQARKEYDQVLEQFQAAKKERQEKKEHLLKISSYLEHRISPVAQLNAPWPLLFWLVELTLCCVAAVWASRQVTQPAALDSEPIETALTDQESTES</sequence>
<evidence type="ECO:0000256" key="1">
    <source>
        <dbReference type="SAM" id="Phobius"/>
    </source>
</evidence>
<reference evidence="2 3" key="1">
    <citation type="submission" date="2019-09" db="EMBL/GenBank/DDBJ databases">
        <title>Gimesia benthica sp. nov., a novel bacterium isolated from deep-sea water of the Northwest Indian Ocean.</title>
        <authorList>
            <person name="Dai X."/>
        </authorList>
    </citation>
    <scope>NUCLEOTIDE SEQUENCE [LARGE SCALE GENOMIC DNA]</scope>
    <source>
        <strain evidence="2 3">E7</strain>
    </source>
</reference>
<evidence type="ECO:0000313" key="2">
    <source>
        <dbReference type="EMBL" id="QGQ25915.1"/>
    </source>
</evidence>
<keyword evidence="1" id="KW-0812">Transmembrane</keyword>
<feature type="transmembrane region" description="Helical" evidence="1">
    <location>
        <begin position="20"/>
        <end position="40"/>
    </location>
</feature>
<dbReference type="EMBL" id="CP043930">
    <property type="protein sequence ID" value="QGQ25915.1"/>
    <property type="molecule type" value="Genomic_DNA"/>
</dbReference>
<protein>
    <submittedName>
        <fullName evidence="2">Uncharacterized protein</fullName>
    </submittedName>
</protein>
<proteinExistence type="predicted"/>
<feature type="transmembrane region" description="Helical" evidence="1">
    <location>
        <begin position="47"/>
        <end position="67"/>
    </location>
</feature>
<keyword evidence="3" id="KW-1185">Reference proteome</keyword>
<evidence type="ECO:0000313" key="3">
    <source>
        <dbReference type="Proteomes" id="UP000427281"/>
    </source>
</evidence>
<keyword evidence="1" id="KW-0472">Membrane</keyword>
<keyword evidence="1" id="KW-1133">Transmembrane helix</keyword>